<evidence type="ECO:0000313" key="2">
    <source>
        <dbReference type="Proteomes" id="UP000292859"/>
    </source>
</evidence>
<accession>A0ABY1YEQ5</accession>
<organism evidence="1 2">
    <name type="scientific">Paracoccus sediminis</name>
    <dbReference type="NCBI Taxonomy" id="1214787"/>
    <lineage>
        <taxon>Bacteria</taxon>
        <taxon>Pseudomonadati</taxon>
        <taxon>Pseudomonadota</taxon>
        <taxon>Alphaproteobacteria</taxon>
        <taxon>Rhodobacterales</taxon>
        <taxon>Paracoccaceae</taxon>
        <taxon>Paracoccus</taxon>
    </lineage>
</organism>
<comment type="caution">
    <text evidence="1">The sequence shown here is derived from an EMBL/GenBank/DDBJ whole genome shotgun (WGS) entry which is preliminary data.</text>
</comment>
<protein>
    <submittedName>
        <fullName evidence="1">Transposase</fullName>
    </submittedName>
</protein>
<gene>
    <name evidence="1" type="ORF">EYF88_16530</name>
</gene>
<sequence>MLPREFDCSGRTCWRRLRDWQTAGVWTKLHRVLLERLSGTGQLNVMGSLIGLSERRRAEQTP</sequence>
<dbReference type="Proteomes" id="UP000292859">
    <property type="component" value="Unassembled WGS sequence"/>
</dbReference>
<keyword evidence="2" id="KW-1185">Reference proteome</keyword>
<name>A0ABY1YEQ5_9RHOB</name>
<reference evidence="1 2" key="1">
    <citation type="submission" date="2019-02" db="EMBL/GenBank/DDBJ databases">
        <authorList>
            <person name="Zhang G."/>
        </authorList>
    </citation>
    <scope>NUCLEOTIDE SEQUENCE [LARGE SCALE GENOMIC DNA]</scope>
    <source>
        <strain evidence="1 2">CMB17</strain>
    </source>
</reference>
<proteinExistence type="predicted"/>
<dbReference type="EMBL" id="SIRL01000017">
    <property type="protein sequence ID" value="TBN46656.1"/>
    <property type="molecule type" value="Genomic_DNA"/>
</dbReference>
<evidence type="ECO:0000313" key="1">
    <source>
        <dbReference type="EMBL" id="TBN46656.1"/>
    </source>
</evidence>